<keyword evidence="3" id="KW-0028">Amino-acid biosynthesis</keyword>
<name>T1AN58_9ZZZZ</name>
<evidence type="ECO:0000256" key="7">
    <source>
        <dbReference type="ARBA" id="ARBA00049047"/>
    </source>
</evidence>
<keyword evidence="5" id="KW-0057">Aromatic amino acid biosynthesis</keyword>
<reference evidence="8" key="1">
    <citation type="submission" date="2013-08" db="EMBL/GenBank/DDBJ databases">
        <authorList>
            <person name="Mendez C."/>
            <person name="Richter M."/>
            <person name="Ferrer M."/>
            <person name="Sanchez J."/>
        </authorList>
    </citation>
    <scope>NUCLEOTIDE SEQUENCE</scope>
</reference>
<gene>
    <name evidence="8" type="ORF">B1B_14198</name>
</gene>
<reference evidence="8" key="2">
    <citation type="journal article" date="2014" name="ISME J.">
        <title>Microbial stratification in low pH oxic and suboxic macroscopic growths along an acid mine drainage.</title>
        <authorList>
            <person name="Mendez-Garcia C."/>
            <person name="Mesa V."/>
            <person name="Sprenger R.R."/>
            <person name="Richter M."/>
            <person name="Diez M.S."/>
            <person name="Solano J."/>
            <person name="Bargiela R."/>
            <person name="Golyshina O.V."/>
            <person name="Manteca A."/>
            <person name="Ramos J.L."/>
            <person name="Gallego J.R."/>
            <person name="Llorente I."/>
            <person name="Martins Dos Santos V.A."/>
            <person name="Jensen O.N."/>
            <person name="Pelaez A.I."/>
            <person name="Sanchez J."/>
            <person name="Ferrer M."/>
        </authorList>
    </citation>
    <scope>NUCLEOTIDE SEQUENCE</scope>
</reference>
<evidence type="ECO:0000256" key="6">
    <source>
        <dbReference type="ARBA" id="ARBA00023239"/>
    </source>
</evidence>
<dbReference type="AlphaFoldDB" id="T1AN58"/>
<comment type="catalytic activity">
    <reaction evidence="7">
        <text>(1S,2R)-1-C-(indol-3-yl)glycerol 3-phosphate + L-serine = D-glyceraldehyde 3-phosphate + L-tryptophan + H2O</text>
        <dbReference type="Rhea" id="RHEA:10532"/>
        <dbReference type="ChEBI" id="CHEBI:15377"/>
        <dbReference type="ChEBI" id="CHEBI:33384"/>
        <dbReference type="ChEBI" id="CHEBI:57912"/>
        <dbReference type="ChEBI" id="CHEBI:58866"/>
        <dbReference type="ChEBI" id="CHEBI:59776"/>
        <dbReference type="EC" id="4.2.1.20"/>
    </reaction>
</comment>
<dbReference type="EC" id="4.2.1.20" evidence="2"/>
<dbReference type="UniPathway" id="UPA00035">
    <property type="reaction ID" value="UER00044"/>
</dbReference>
<dbReference type="InterPro" id="IPR002028">
    <property type="entry name" value="Trp_synthase_suA"/>
</dbReference>
<comment type="pathway">
    <text evidence="1">Amino-acid biosynthesis; L-tryptophan biosynthesis; L-tryptophan from chorismate: step 5/5.</text>
</comment>
<dbReference type="Pfam" id="PF00290">
    <property type="entry name" value="Trp_syntA"/>
    <property type="match status" value="1"/>
</dbReference>
<evidence type="ECO:0000313" key="8">
    <source>
        <dbReference type="EMBL" id="EQD42119.1"/>
    </source>
</evidence>
<comment type="caution">
    <text evidence="8">The sequence shown here is derived from an EMBL/GenBank/DDBJ whole genome shotgun (WGS) entry which is preliminary data.</text>
</comment>
<proteinExistence type="predicted"/>
<dbReference type="EMBL" id="AUZY01009384">
    <property type="protein sequence ID" value="EQD42119.1"/>
    <property type="molecule type" value="Genomic_DNA"/>
</dbReference>
<evidence type="ECO:0000256" key="1">
    <source>
        <dbReference type="ARBA" id="ARBA00004733"/>
    </source>
</evidence>
<evidence type="ECO:0000256" key="5">
    <source>
        <dbReference type="ARBA" id="ARBA00023141"/>
    </source>
</evidence>
<evidence type="ECO:0000256" key="3">
    <source>
        <dbReference type="ARBA" id="ARBA00022605"/>
    </source>
</evidence>
<organism evidence="8">
    <name type="scientific">mine drainage metagenome</name>
    <dbReference type="NCBI Taxonomy" id="410659"/>
    <lineage>
        <taxon>unclassified sequences</taxon>
        <taxon>metagenomes</taxon>
        <taxon>ecological metagenomes</taxon>
    </lineage>
</organism>
<keyword evidence="4" id="KW-0822">Tryptophan biosynthesis</keyword>
<evidence type="ECO:0000256" key="2">
    <source>
        <dbReference type="ARBA" id="ARBA00012043"/>
    </source>
</evidence>
<dbReference type="GO" id="GO:0004834">
    <property type="term" value="F:tryptophan synthase activity"/>
    <property type="evidence" value="ECO:0007669"/>
    <property type="project" value="UniProtKB-EC"/>
</dbReference>
<dbReference type="InterPro" id="IPR011060">
    <property type="entry name" value="RibuloseP-bd_barrel"/>
</dbReference>
<accession>T1AN58</accession>
<dbReference type="SUPFAM" id="SSF51366">
    <property type="entry name" value="Ribulose-phoshate binding barrel"/>
    <property type="match status" value="1"/>
</dbReference>
<protein>
    <recommendedName>
        <fullName evidence="2">tryptophan synthase</fullName>
        <ecNumber evidence="2">4.2.1.20</ecNumber>
    </recommendedName>
</protein>
<dbReference type="Gene3D" id="3.20.20.70">
    <property type="entry name" value="Aldolase class I"/>
    <property type="match status" value="1"/>
</dbReference>
<sequence>MNPRLLIYFTLGFPDDQFLENLVLDIPDGLVDGLELGLPSADPRYDGPKIRLTHLETGSKELERFDPVLRACVKKGIRVNILSYYSDFENNESNILSLLSRHSIHEIIVPDLLIDYADAAEPFLEKLRSAGISYIPFFNA</sequence>
<feature type="non-terminal residue" evidence="8">
    <location>
        <position position="140"/>
    </location>
</feature>
<dbReference type="InterPro" id="IPR013785">
    <property type="entry name" value="Aldolase_TIM"/>
</dbReference>
<evidence type="ECO:0000256" key="4">
    <source>
        <dbReference type="ARBA" id="ARBA00022822"/>
    </source>
</evidence>
<keyword evidence="6" id="KW-0456">Lyase</keyword>